<dbReference type="InterPro" id="IPR027417">
    <property type="entry name" value="P-loop_NTPase"/>
</dbReference>
<dbReference type="Proteomes" id="UP001189429">
    <property type="component" value="Unassembled WGS sequence"/>
</dbReference>
<sequence>MQKLPLGAKRNGVDSNGPAAKRARGGQGAEAGSATGRAAASAASDLPIHGYREEILEAVRQHRVVVLVGETGSGKTTQVPRFLHEAGYSRQGPIAVTQPRRIAAISVASRVAAEMQSAMGGLVGYHVRFLNRTSKDTRVKYMTDGMLVRESAGPLGLRHCGMVVLDEAHERSIHTDVLLGLVKSALDAGEPPHLRVIVMSATLHAAPFVDFFGGPKRVKLVTVPGRQHPVQLFYTPTPEPDFLEARRLSPHPLFCLKIAPLHGIALAPLEALSILDPGVVQCIVFQPSEPENYPPYRAGAGPTGVQTWYHAWGAVFVPFQPIWRLSLFGHRVNLCASAQDVDWAQSLQVIVLPLLPRLLLLLSIRLPASHSLSWMKEEDEDFAAQHHECARAPARAPAE</sequence>
<dbReference type="Gene3D" id="3.40.50.300">
    <property type="entry name" value="P-loop containing nucleotide triphosphate hydrolases"/>
    <property type="match status" value="1"/>
</dbReference>
<dbReference type="Pfam" id="PF00270">
    <property type="entry name" value="DEAD"/>
    <property type="match status" value="1"/>
</dbReference>
<dbReference type="PANTHER" id="PTHR18934">
    <property type="entry name" value="ATP-DEPENDENT RNA HELICASE"/>
    <property type="match status" value="1"/>
</dbReference>
<evidence type="ECO:0000256" key="2">
    <source>
        <dbReference type="ARBA" id="ARBA00022801"/>
    </source>
</evidence>
<keyword evidence="8" id="KW-1185">Reference proteome</keyword>
<organism evidence="7 8">
    <name type="scientific">Prorocentrum cordatum</name>
    <dbReference type="NCBI Taxonomy" id="2364126"/>
    <lineage>
        <taxon>Eukaryota</taxon>
        <taxon>Sar</taxon>
        <taxon>Alveolata</taxon>
        <taxon>Dinophyceae</taxon>
        <taxon>Prorocentrales</taxon>
        <taxon>Prorocentraceae</taxon>
        <taxon>Prorocentrum</taxon>
    </lineage>
</organism>
<accession>A0ABN9VAI5</accession>
<dbReference type="InterPro" id="IPR014001">
    <property type="entry name" value="Helicase_ATP-bd"/>
</dbReference>
<dbReference type="InterPro" id="IPR002464">
    <property type="entry name" value="DNA/RNA_helicase_DEAH_CS"/>
</dbReference>
<evidence type="ECO:0000313" key="8">
    <source>
        <dbReference type="Proteomes" id="UP001189429"/>
    </source>
</evidence>
<evidence type="ECO:0000256" key="4">
    <source>
        <dbReference type="ARBA" id="ARBA00047984"/>
    </source>
</evidence>
<keyword evidence="3" id="KW-0547">Nucleotide-binding</keyword>
<dbReference type="EC" id="3.6.4.13" evidence="1"/>
<evidence type="ECO:0000256" key="5">
    <source>
        <dbReference type="SAM" id="MobiDB-lite"/>
    </source>
</evidence>
<feature type="region of interest" description="Disordered" evidence="5">
    <location>
        <begin position="1"/>
        <end position="36"/>
    </location>
</feature>
<protein>
    <recommendedName>
        <fullName evidence="1">RNA helicase</fullName>
        <ecNumber evidence="1">3.6.4.13</ecNumber>
    </recommendedName>
</protein>
<reference evidence="7" key="1">
    <citation type="submission" date="2023-10" db="EMBL/GenBank/DDBJ databases">
        <authorList>
            <person name="Chen Y."/>
            <person name="Shah S."/>
            <person name="Dougan E. K."/>
            <person name="Thang M."/>
            <person name="Chan C."/>
        </authorList>
    </citation>
    <scope>NUCLEOTIDE SEQUENCE [LARGE SCALE GENOMIC DNA]</scope>
</reference>
<gene>
    <name evidence="7" type="ORF">PCOR1329_LOCUS55476</name>
</gene>
<evidence type="ECO:0000313" key="7">
    <source>
        <dbReference type="EMBL" id="CAK0868968.1"/>
    </source>
</evidence>
<dbReference type="InterPro" id="IPR011545">
    <property type="entry name" value="DEAD/DEAH_box_helicase_dom"/>
</dbReference>
<proteinExistence type="predicted"/>
<evidence type="ECO:0000256" key="1">
    <source>
        <dbReference type="ARBA" id="ARBA00012552"/>
    </source>
</evidence>
<dbReference type="SUPFAM" id="SSF52540">
    <property type="entry name" value="P-loop containing nucleoside triphosphate hydrolases"/>
    <property type="match status" value="1"/>
</dbReference>
<name>A0ABN9VAI5_9DINO</name>
<keyword evidence="2" id="KW-0378">Hydrolase</keyword>
<dbReference type="SMART" id="SM00487">
    <property type="entry name" value="DEXDc"/>
    <property type="match status" value="1"/>
</dbReference>
<evidence type="ECO:0000259" key="6">
    <source>
        <dbReference type="PROSITE" id="PS51192"/>
    </source>
</evidence>
<keyword evidence="3" id="KW-0067">ATP-binding</keyword>
<dbReference type="EMBL" id="CAUYUJ010016804">
    <property type="protein sequence ID" value="CAK0868968.1"/>
    <property type="molecule type" value="Genomic_DNA"/>
</dbReference>
<comment type="caution">
    <text evidence="7">The sequence shown here is derived from an EMBL/GenBank/DDBJ whole genome shotgun (WGS) entry which is preliminary data.</text>
</comment>
<dbReference type="PROSITE" id="PS51192">
    <property type="entry name" value="HELICASE_ATP_BIND_1"/>
    <property type="match status" value="1"/>
</dbReference>
<evidence type="ECO:0000256" key="3">
    <source>
        <dbReference type="ARBA" id="ARBA00022806"/>
    </source>
</evidence>
<feature type="domain" description="Helicase ATP-binding" evidence="6">
    <location>
        <begin position="56"/>
        <end position="221"/>
    </location>
</feature>
<dbReference type="PROSITE" id="PS00690">
    <property type="entry name" value="DEAH_ATP_HELICASE"/>
    <property type="match status" value="1"/>
</dbReference>
<keyword evidence="3" id="KW-0347">Helicase</keyword>
<comment type="catalytic activity">
    <reaction evidence="4">
        <text>ATP + H2O = ADP + phosphate + H(+)</text>
        <dbReference type="Rhea" id="RHEA:13065"/>
        <dbReference type="ChEBI" id="CHEBI:15377"/>
        <dbReference type="ChEBI" id="CHEBI:15378"/>
        <dbReference type="ChEBI" id="CHEBI:30616"/>
        <dbReference type="ChEBI" id="CHEBI:43474"/>
        <dbReference type="ChEBI" id="CHEBI:456216"/>
        <dbReference type="EC" id="3.6.4.13"/>
    </reaction>
</comment>
<dbReference type="PANTHER" id="PTHR18934:SF118">
    <property type="entry name" value="ATP-DEPENDENT RNA HELICASE DHX33"/>
    <property type="match status" value="1"/>
</dbReference>